<dbReference type="AlphaFoldDB" id="A0A3R7G2W1"/>
<feature type="region of interest" description="Disordered" evidence="2">
    <location>
        <begin position="80"/>
        <end position="119"/>
    </location>
</feature>
<proteinExistence type="inferred from homology"/>
<evidence type="ECO:0000313" key="4">
    <source>
        <dbReference type="EMBL" id="RKM99389.1"/>
    </source>
</evidence>
<sequence length="169" mass="18508">MLHGALRQPPQGPGPARPPRPHRGGEAVTRPRPTGLTKDAGYEIGVSRTLPLPPGTVWRYVTGPEGLALWLGRGAEITPERGSAYRTGDGTTGEVRGYHEGSRIRITHRPPGSDRDSTVQMTVTPRGEKSVLGFHQERLTSAAEREDRRRHWRSVMDEVAGALLPEGNR</sequence>
<dbReference type="EMBL" id="JNAD02000001">
    <property type="protein sequence ID" value="RKM99389.1"/>
    <property type="molecule type" value="Genomic_DNA"/>
</dbReference>
<evidence type="ECO:0000256" key="2">
    <source>
        <dbReference type="SAM" id="MobiDB-lite"/>
    </source>
</evidence>
<evidence type="ECO:0000313" key="5">
    <source>
        <dbReference type="Proteomes" id="UP000028058"/>
    </source>
</evidence>
<reference evidence="4 5" key="1">
    <citation type="journal article" date="2014" name="Genome Announc.">
        <title>Draft Genome Sequence of Streptomyces fradiae ATCC 19609, a Strain Highly Sensitive to Antibiotics.</title>
        <authorList>
            <person name="Bekker O.B."/>
            <person name="Klimina K.M."/>
            <person name="Vatlin A.A."/>
            <person name="Zakharevich N.V."/>
            <person name="Kasianov A.S."/>
            <person name="Danilenko V.N."/>
        </authorList>
    </citation>
    <scope>NUCLEOTIDE SEQUENCE [LARGE SCALE GENOMIC DNA]</scope>
    <source>
        <strain evidence="4 5">ATCC 19609</strain>
    </source>
</reference>
<organism evidence="4 5">
    <name type="scientific">Streptomyces xinghaiensis</name>
    <dbReference type="NCBI Taxonomy" id="1038928"/>
    <lineage>
        <taxon>Bacteria</taxon>
        <taxon>Bacillati</taxon>
        <taxon>Actinomycetota</taxon>
        <taxon>Actinomycetes</taxon>
        <taxon>Kitasatosporales</taxon>
        <taxon>Streptomycetaceae</taxon>
        <taxon>Streptomyces</taxon>
    </lineage>
</organism>
<comment type="similarity">
    <text evidence="1">Belongs to the AHA1 family.</text>
</comment>
<dbReference type="InterPro" id="IPR023393">
    <property type="entry name" value="START-like_dom_sf"/>
</dbReference>
<dbReference type="CDD" id="cd07814">
    <property type="entry name" value="SRPBCC_CalC_Aha1-like"/>
    <property type="match status" value="1"/>
</dbReference>
<dbReference type="Gene3D" id="3.30.530.20">
    <property type="match status" value="1"/>
</dbReference>
<dbReference type="InterPro" id="IPR013538">
    <property type="entry name" value="ASHA1/2-like_C"/>
</dbReference>
<protein>
    <submittedName>
        <fullName evidence="4">SRPBCC domain-containing protein</fullName>
    </submittedName>
</protein>
<evidence type="ECO:0000259" key="3">
    <source>
        <dbReference type="Pfam" id="PF08327"/>
    </source>
</evidence>
<dbReference type="SUPFAM" id="SSF55961">
    <property type="entry name" value="Bet v1-like"/>
    <property type="match status" value="1"/>
</dbReference>
<name>A0A3R7G2W1_9ACTN</name>
<dbReference type="OrthoDB" id="4549061at2"/>
<comment type="caution">
    <text evidence="4">The sequence shown here is derived from an EMBL/GenBank/DDBJ whole genome shotgun (WGS) entry which is preliminary data.</text>
</comment>
<evidence type="ECO:0000256" key="1">
    <source>
        <dbReference type="ARBA" id="ARBA00006817"/>
    </source>
</evidence>
<keyword evidence="5" id="KW-1185">Reference proteome</keyword>
<accession>A0A3R7G2W1</accession>
<gene>
    <name evidence="4" type="ORF">SFRA_004200</name>
</gene>
<dbReference type="Proteomes" id="UP000028058">
    <property type="component" value="Unassembled WGS sequence"/>
</dbReference>
<feature type="region of interest" description="Disordered" evidence="2">
    <location>
        <begin position="1"/>
        <end position="48"/>
    </location>
</feature>
<feature type="domain" description="Activator of Hsp90 ATPase homologue 1/2-like C-terminal" evidence="3">
    <location>
        <begin position="52"/>
        <end position="160"/>
    </location>
</feature>
<dbReference type="Pfam" id="PF08327">
    <property type="entry name" value="AHSA1"/>
    <property type="match status" value="1"/>
</dbReference>